<evidence type="ECO:0008006" key="5">
    <source>
        <dbReference type="Google" id="ProtNLM"/>
    </source>
</evidence>
<evidence type="ECO:0000313" key="4">
    <source>
        <dbReference type="Proteomes" id="UP000192761"/>
    </source>
</evidence>
<evidence type="ECO:0000256" key="1">
    <source>
        <dbReference type="SAM" id="MobiDB-lite"/>
    </source>
</evidence>
<dbReference type="RefSeq" id="WP_084088677.1">
    <property type="nucleotide sequence ID" value="NZ_FWXD01000001.1"/>
</dbReference>
<dbReference type="EMBL" id="FWXD01000001">
    <property type="protein sequence ID" value="SMC16559.1"/>
    <property type="molecule type" value="Genomic_DNA"/>
</dbReference>
<accession>A0A1W1WXV5</accession>
<sequence length="175" mass="19784">MKQEQLAWALRQWPRYTGILGLAGVVLLGIAAMSYQQKIKPVERDLQSREQSATEEQRRLNKPVASDASSIAALTPIRRADTLTQFLRELAELATKDKVVMLQTDYKSNAEGDNHLMRYGVQFPATGTYDAFRQFMTDLEKIPGVRIETFSVSRAQIADEQLTAQMQISYLTETP</sequence>
<dbReference type="STRING" id="1121001.SAMN02745857_00212"/>
<dbReference type="Proteomes" id="UP000192761">
    <property type="component" value="Unassembled WGS sequence"/>
</dbReference>
<proteinExistence type="predicted"/>
<keyword evidence="2" id="KW-0472">Membrane</keyword>
<evidence type="ECO:0000256" key="2">
    <source>
        <dbReference type="SAM" id="Phobius"/>
    </source>
</evidence>
<name>A0A1W1WXV5_9NEIS</name>
<keyword evidence="4" id="KW-1185">Reference proteome</keyword>
<dbReference type="InterPro" id="IPR014717">
    <property type="entry name" value="Transl_elong_EF1B/ribsomal_bS6"/>
</dbReference>
<organism evidence="3 4">
    <name type="scientific">Andreprevotia lacus DSM 23236</name>
    <dbReference type="NCBI Taxonomy" id="1121001"/>
    <lineage>
        <taxon>Bacteria</taxon>
        <taxon>Pseudomonadati</taxon>
        <taxon>Pseudomonadota</taxon>
        <taxon>Betaproteobacteria</taxon>
        <taxon>Neisseriales</taxon>
        <taxon>Chitinibacteraceae</taxon>
        <taxon>Andreprevotia</taxon>
    </lineage>
</organism>
<protein>
    <recommendedName>
        <fullName evidence="5">Pilus assembly protein, PilO</fullName>
    </recommendedName>
</protein>
<gene>
    <name evidence="3" type="ORF">SAMN02745857_00212</name>
</gene>
<evidence type="ECO:0000313" key="3">
    <source>
        <dbReference type="EMBL" id="SMC16559.1"/>
    </source>
</evidence>
<feature type="transmembrane region" description="Helical" evidence="2">
    <location>
        <begin position="16"/>
        <end position="35"/>
    </location>
</feature>
<dbReference type="AlphaFoldDB" id="A0A1W1WXV5"/>
<keyword evidence="2" id="KW-0812">Transmembrane</keyword>
<reference evidence="3 4" key="1">
    <citation type="submission" date="2017-04" db="EMBL/GenBank/DDBJ databases">
        <authorList>
            <person name="Afonso C.L."/>
            <person name="Miller P.J."/>
            <person name="Scott M.A."/>
            <person name="Spackman E."/>
            <person name="Goraichik I."/>
            <person name="Dimitrov K.M."/>
            <person name="Suarez D.L."/>
            <person name="Swayne D.E."/>
        </authorList>
    </citation>
    <scope>NUCLEOTIDE SEQUENCE [LARGE SCALE GENOMIC DNA]</scope>
    <source>
        <strain evidence="3 4">DSM 23236</strain>
    </source>
</reference>
<feature type="region of interest" description="Disordered" evidence="1">
    <location>
        <begin position="43"/>
        <end position="64"/>
    </location>
</feature>
<dbReference type="OrthoDB" id="9096701at2"/>
<keyword evidence="2" id="KW-1133">Transmembrane helix</keyword>
<dbReference type="Gene3D" id="3.30.70.60">
    <property type="match status" value="1"/>
</dbReference>